<feature type="domain" description="ABC transmembrane type-1" evidence="9">
    <location>
        <begin position="349"/>
        <end position="539"/>
    </location>
</feature>
<keyword evidence="11" id="KW-1185">Reference proteome</keyword>
<feature type="transmembrane region" description="Helical" evidence="8">
    <location>
        <begin position="215"/>
        <end position="239"/>
    </location>
</feature>
<feature type="transmembrane region" description="Helical" evidence="8">
    <location>
        <begin position="31"/>
        <end position="53"/>
    </location>
</feature>
<keyword evidence="3" id="KW-1003">Cell membrane</keyword>
<proteinExistence type="inferred from homology"/>
<dbReference type="GO" id="GO:0005886">
    <property type="term" value="C:plasma membrane"/>
    <property type="evidence" value="ECO:0007669"/>
    <property type="project" value="UniProtKB-SubCell"/>
</dbReference>
<dbReference type="STRING" id="42256.RradSPS_1164"/>
<dbReference type="EMBL" id="CP007514">
    <property type="protein sequence ID" value="AHY46447.1"/>
    <property type="molecule type" value="Genomic_DNA"/>
</dbReference>
<dbReference type="AlphaFoldDB" id="A0A023X1V4"/>
<gene>
    <name evidence="10" type="ORF">RradSPS_1164</name>
</gene>
<feature type="transmembrane region" description="Helical" evidence="8">
    <location>
        <begin position="414"/>
        <end position="431"/>
    </location>
</feature>
<keyword evidence="4" id="KW-0997">Cell inner membrane</keyword>
<dbReference type="HOGENOM" id="CLU_021838_0_0_11"/>
<dbReference type="RefSeq" id="WP_232226615.1">
    <property type="nucleotide sequence ID" value="NZ_CP007514.1"/>
</dbReference>
<sequence length="554" mass="58843">MAAGGISERVLGRYAGRGREAGGGRRPRPPVFVWAPALLVSLGLLLPPAYLIVRSLDGGLLDFWEVVSEANTLLVLGRSVLLAATVTLAAVSVAVPLAWLTVRTDLPARRLWAVLGALPLVIPSYVGGFVLISALGPRGMLQGSLERFGVERLPEIYGFPGAALALTLFTYPYVFLTVRSALKNLDPAMEEASRILGVGAFRTFFRVTLPNLRPAIVAGALLVTLYTLSDFGVVSLLQYNTFSREIYIQYRSAFDRTPAAILGLMLVCLTATILFVEGRTRGRAAYHRSAAGAARRAGTVALGAWRWPALGFCFGLVSLALFVPIGVLVFWLVRGVLAGEALNPLWQAALNSAYVSALAALATAACALPVAVLAVRYRGRMSSAVEKLSYLGYALPGIALALSLVFFGANYAPWAYQTLWLLVFAYVINFLPQALGATRSGLLQVKPSVEEAARGLGKGPLRVLAGVTAPLASPGILAGGALVFLTTMKELPATLLLSPTGYETLAMRVWSATSEAFFARAAAPALLLILISALPMYLLTIREPEGGEKKGEGP</sequence>
<protein>
    <submittedName>
        <fullName evidence="10">ABC-type Fe3+ transport system permease component</fullName>
    </submittedName>
</protein>
<name>A0A023X1V4_RUBRA</name>
<evidence type="ECO:0000256" key="4">
    <source>
        <dbReference type="ARBA" id="ARBA00022519"/>
    </source>
</evidence>
<keyword evidence="7 8" id="KW-0472">Membrane</keyword>
<evidence type="ECO:0000256" key="2">
    <source>
        <dbReference type="ARBA" id="ARBA00022448"/>
    </source>
</evidence>
<dbReference type="PANTHER" id="PTHR43357:SF3">
    <property type="entry name" value="FE(3+)-TRANSPORT SYSTEM PERMEASE PROTEIN FBPB 2"/>
    <property type="match status" value="1"/>
</dbReference>
<feature type="transmembrane region" description="Helical" evidence="8">
    <location>
        <begin position="517"/>
        <end position="540"/>
    </location>
</feature>
<dbReference type="SUPFAM" id="SSF161098">
    <property type="entry name" value="MetI-like"/>
    <property type="match status" value="2"/>
</dbReference>
<feature type="transmembrane region" description="Helical" evidence="8">
    <location>
        <begin position="156"/>
        <end position="176"/>
    </location>
</feature>
<dbReference type="PANTHER" id="PTHR43357">
    <property type="entry name" value="INNER MEMBRANE ABC TRANSPORTER PERMEASE PROTEIN YDCV"/>
    <property type="match status" value="1"/>
</dbReference>
<dbReference type="eggNOG" id="COG1178">
    <property type="taxonomic scope" value="Bacteria"/>
</dbReference>
<evidence type="ECO:0000256" key="1">
    <source>
        <dbReference type="ARBA" id="ARBA00004429"/>
    </source>
</evidence>
<dbReference type="Pfam" id="PF00528">
    <property type="entry name" value="BPD_transp_1"/>
    <property type="match status" value="2"/>
</dbReference>
<evidence type="ECO:0000256" key="3">
    <source>
        <dbReference type="ARBA" id="ARBA00022475"/>
    </source>
</evidence>
<reference evidence="10 11" key="1">
    <citation type="submission" date="2014-03" db="EMBL/GenBank/DDBJ databases">
        <title>Complete genome sequence of the Radio-Resistant Rubrobacter radiotolerans RSPS-4.</title>
        <authorList>
            <person name="Egas C.C."/>
            <person name="Barroso C.C."/>
            <person name="Froufe H.J.C."/>
            <person name="Pacheco J.J."/>
            <person name="Albuquerque L.L."/>
            <person name="da Costa M.M.S."/>
        </authorList>
    </citation>
    <scope>NUCLEOTIDE SEQUENCE [LARGE SCALE GENOMIC DNA]</scope>
    <source>
        <strain evidence="10 11">RSPS-4</strain>
    </source>
</reference>
<feature type="transmembrane region" description="Helical" evidence="8">
    <location>
        <begin position="309"/>
        <end position="333"/>
    </location>
</feature>
<keyword evidence="2 8" id="KW-0813">Transport</keyword>
<evidence type="ECO:0000256" key="7">
    <source>
        <dbReference type="ARBA" id="ARBA00023136"/>
    </source>
</evidence>
<feature type="domain" description="ABC transmembrane type-1" evidence="9">
    <location>
        <begin position="76"/>
        <end position="275"/>
    </location>
</feature>
<dbReference type="PATRIC" id="fig|42256.3.peg.1178"/>
<feature type="transmembrane region" description="Helical" evidence="8">
    <location>
        <begin position="388"/>
        <end position="408"/>
    </location>
</feature>
<feature type="transmembrane region" description="Helical" evidence="8">
    <location>
        <begin position="353"/>
        <end position="376"/>
    </location>
</feature>
<comment type="similarity">
    <text evidence="8">Belongs to the binding-protein-dependent transport system permease family.</text>
</comment>
<dbReference type="InterPro" id="IPR035906">
    <property type="entry name" value="MetI-like_sf"/>
</dbReference>
<keyword evidence="6 8" id="KW-1133">Transmembrane helix</keyword>
<evidence type="ECO:0000313" key="10">
    <source>
        <dbReference type="EMBL" id="AHY46447.1"/>
    </source>
</evidence>
<dbReference type="CDD" id="cd06261">
    <property type="entry name" value="TM_PBP2"/>
    <property type="match status" value="2"/>
</dbReference>
<dbReference type="Proteomes" id="UP000025229">
    <property type="component" value="Chromosome"/>
</dbReference>
<feature type="transmembrane region" description="Helical" evidence="8">
    <location>
        <begin position="463"/>
        <end position="485"/>
    </location>
</feature>
<evidence type="ECO:0000256" key="8">
    <source>
        <dbReference type="RuleBase" id="RU363032"/>
    </source>
</evidence>
<comment type="subcellular location">
    <subcellularLocation>
        <location evidence="1">Cell inner membrane</location>
        <topology evidence="1">Multi-pass membrane protein</topology>
    </subcellularLocation>
    <subcellularLocation>
        <location evidence="8">Cell membrane</location>
        <topology evidence="8">Multi-pass membrane protein</topology>
    </subcellularLocation>
</comment>
<evidence type="ECO:0000313" key="11">
    <source>
        <dbReference type="Proteomes" id="UP000025229"/>
    </source>
</evidence>
<organism evidence="10 11">
    <name type="scientific">Rubrobacter radiotolerans</name>
    <name type="common">Arthrobacter radiotolerans</name>
    <dbReference type="NCBI Taxonomy" id="42256"/>
    <lineage>
        <taxon>Bacteria</taxon>
        <taxon>Bacillati</taxon>
        <taxon>Actinomycetota</taxon>
        <taxon>Rubrobacteria</taxon>
        <taxon>Rubrobacterales</taxon>
        <taxon>Rubrobacteraceae</taxon>
        <taxon>Rubrobacter</taxon>
    </lineage>
</organism>
<keyword evidence="5 8" id="KW-0812">Transmembrane</keyword>
<dbReference type="PROSITE" id="PS50928">
    <property type="entry name" value="ABC_TM1"/>
    <property type="match status" value="2"/>
</dbReference>
<feature type="transmembrane region" description="Helical" evidence="8">
    <location>
        <begin position="111"/>
        <end position="136"/>
    </location>
</feature>
<dbReference type="KEGG" id="rrd:RradSPS_1164"/>
<feature type="transmembrane region" description="Helical" evidence="8">
    <location>
        <begin position="259"/>
        <end position="276"/>
    </location>
</feature>
<evidence type="ECO:0000259" key="9">
    <source>
        <dbReference type="PROSITE" id="PS50928"/>
    </source>
</evidence>
<evidence type="ECO:0000256" key="6">
    <source>
        <dbReference type="ARBA" id="ARBA00022989"/>
    </source>
</evidence>
<feature type="transmembrane region" description="Helical" evidence="8">
    <location>
        <begin position="73"/>
        <end position="99"/>
    </location>
</feature>
<accession>A0A023X1V4</accession>
<dbReference type="GO" id="GO:0055085">
    <property type="term" value="P:transmembrane transport"/>
    <property type="evidence" value="ECO:0007669"/>
    <property type="project" value="InterPro"/>
</dbReference>
<dbReference type="InterPro" id="IPR000515">
    <property type="entry name" value="MetI-like"/>
</dbReference>
<evidence type="ECO:0000256" key="5">
    <source>
        <dbReference type="ARBA" id="ARBA00022692"/>
    </source>
</evidence>
<dbReference type="Gene3D" id="1.10.3720.10">
    <property type="entry name" value="MetI-like"/>
    <property type="match status" value="2"/>
</dbReference>